<keyword evidence="3" id="KW-1185">Reference proteome</keyword>
<feature type="region of interest" description="Disordered" evidence="1">
    <location>
        <begin position="1"/>
        <end position="28"/>
    </location>
</feature>
<dbReference type="Gene3D" id="3.40.50.300">
    <property type="entry name" value="P-loop containing nucleotide triphosphate hydrolases"/>
    <property type="match status" value="1"/>
</dbReference>
<dbReference type="Proteomes" id="UP000218505">
    <property type="component" value="Chromosome"/>
</dbReference>
<evidence type="ECO:0000313" key="2">
    <source>
        <dbReference type="EMBL" id="ATE53624.1"/>
    </source>
</evidence>
<protein>
    <recommendedName>
        <fullName evidence="4">ATP/GTP-binding protein</fullName>
    </recommendedName>
</protein>
<proteinExistence type="predicted"/>
<dbReference type="SUPFAM" id="SSF52540">
    <property type="entry name" value="P-loop containing nucleoside triphosphate hydrolases"/>
    <property type="match status" value="1"/>
</dbReference>
<reference evidence="2" key="1">
    <citation type="submission" date="2017-09" db="EMBL/GenBank/DDBJ databases">
        <title>Complete Genome Sequence of ansamitocin-producing Bacterium Actinosynnema pretiosum X47.</title>
        <authorList>
            <person name="Cao G."/>
            <person name="Zong G."/>
            <person name="Zhong C."/>
            <person name="Fu J."/>
        </authorList>
    </citation>
    <scope>NUCLEOTIDE SEQUENCE [LARGE SCALE GENOMIC DNA]</scope>
    <source>
        <strain evidence="2">X47</strain>
    </source>
</reference>
<evidence type="ECO:0008006" key="4">
    <source>
        <dbReference type="Google" id="ProtNLM"/>
    </source>
</evidence>
<gene>
    <name evidence="2" type="ORF">CNX65_10245</name>
</gene>
<name>A0A290Z3R2_9PSEU</name>
<evidence type="ECO:0000256" key="1">
    <source>
        <dbReference type="SAM" id="MobiDB-lite"/>
    </source>
</evidence>
<dbReference type="InterPro" id="IPR027417">
    <property type="entry name" value="P-loop_NTPase"/>
</dbReference>
<dbReference type="KEGG" id="apre:CNX65_10245"/>
<dbReference type="EMBL" id="CP023445">
    <property type="protein sequence ID" value="ATE53624.1"/>
    <property type="molecule type" value="Genomic_DNA"/>
</dbReference>
<accession>A0A290Z3R2</accession>
<feature type="compositionally biased region" description="Basic residues" evidence="1">
    <location>
        <begin position="1"/>
        <end position="18"/>
    </location>
</feature>
<sequence>MPLHRARSAAHHRQRPARRCLPPAHPAQGRCRVSAPNLTALVGPPGAGKTTLRNAYPGALVVSLDDNRRALSWCGCANNQDDRLRAFAVQLAHTTAHHALTTGQDVLWDATNAHRTDRAALLLLTAEVGATATARLVLPPLETVLHQNHQRSTTPCACGHCPRVPDQVVRAMHTSITHDLPALPHEGWARVHTTDC</sequence>
<dbReference type="Pfam" id="PF13671">
    <property type="entry name" value="AAA_33"/>
    <property type="match status" value="1"/>
</dbReference>
<evidence type="ECO:0000313" key="3">
    <source>
        <dbReference type="Proteomes" id="UP000218505"/>
    </source>
</evidence>
<organism evidence="2 3">
    <name type="scientific">Actinosynnema pretiosum</name>
    <dbReference type="NCBI Taxonomy" id="42197"/>
    <lineage>
        <taxon>Bacteria</taxon>
        <taxon>Bacillati</taxon>
        <taxon>Actinomycetota</taxon>
        <taxon>Actinomycetes</taxon>
        <taxon>Pseudonocardiales</taxon>
        <taxon>Pseudonocardiaceae</taxon>
        <taxon>Actinosynnema</taxon>
    </lineage>
</organism>
<dbReference type="AlphaFoldDB" id="A0A290Z3R2"/>